<keyword evidence="2" id="KW-0406">Ion transport</keyword>
<dbReference type="PANTHER" id="PTHR31503:SF22">
    <property type="entry name" value="VACUOLAR CALCIUM ION TRANSPORTER"/>
    <property type="match status" value="1"/>
</dbReference>
<evidence type="ECO:0000256" key="3">
    <source>
        <dbReference type="SAM" id="Phobius"/>
    </source>
</evidence>
<sequence>MMMPMEEKVDLESDEEIPFSASATRKKVHPFDSEINIASHVDMSKSWILKRIQMGPLRSIYIVLIKAKINMLLPFGPLAILLHYLTGKHGLVFLLSMLGITPFG</sequence>
<dbReference type="InterPro" id="IPR004713">
    <property type="entry name" value="CaH_exchang"/>
</dbReference>
<protein>
    <submittedName>
        <fullName evidence="4">Uncharacterized protein</fullName>
    </submittedName>
</protein>
<keyword evidence="3" id="KW-0472">Membrane</keyword>
<dbReference type="EMBL" id="CAADRP010001402">
    <property type="protein sequence ID" value="VFU38437.1"/>
    <property type="molecule type" value="Genomic_DNA"/>
</dbReference>
<reference evidence="4" key="1">
    <citation type="submission" date="2019-03" db="EMBL/GenBank/DDBJ databases">
        <authorList>
            <person name="Mank J."/>
            <person name="Almeida P."/>
        </authorList>
    </citation>
    <scope>NUCLEOTIDE SEQUENCE</scope>
    <source>
        <strain evidence="4">78183</strain>
    </source>
</reference>
<dbReference type="AlphaFoldDB" id="A0A6N2LMG7"/>
<gene>
    <name evidence="4" type="ORF">SVIM_LOCUS209285</name>
</gene>
<keyword evidence="3" id="KW-0812">Transmembrane</keyword>
<feature type="transmembrane region" description="Helical" evidence="3">
    <location>
        <begin position="60"/>
        <end position="85"/>
    </location>
</feature>
<evidence type="ECO:0000256" key="1">
    <source>
        <dbReference type="ARBA" id="ARBA00022449"/>
    </source>
</evidence>
<keyword evidence="1" id="KW-0813">Transport</keyword>
<dbReference type="GO" id="GO:0006874">
    <property type="term" value="P:intracellular calcium ion homeostasis"/>
    <property type="evidence" value="ECO:0007669"/>
    <property type="project" value="TreeGrafter"/>
</dbReference>
<accession>A0A6N2LMG7</accession>
<keyword evidence="3" id="KW-1133">Transmembrane helix</keyword>
<dbReference type="GO" id="GO:0016020">
    <property type="term" value="C:membrane"/>
    <property type="evidence" value="ECO:0007669"/>
    <property type="project" value="InterPro"/>
</dbReference>
<proteinExistence type="predicted"/>
<dbReference type="PANTHER" id="PTHR31503">
    <property type="entry name" value="VACUOLAR CALCIUM ION TRANSPORTER"/>
    <property type="match status" value="1"/>
</dbReference>
<keyword evidence="1" id="KW-0050">Antiport</keyword>
<name>A0A6N2LMG7_SALVM</name>
<evidence type="ECO:0000256" key="2">
    <source>
        <dbReference type="ARBA" id="ARBA00023065"/>
    </source>
</evidence>
<dbReference type="GO" id="GO:0015369">
    <property type="term" value="F:calcium:proton antiporter activity"/>
    <property type="evidence" value="ECO:0007669"/>
    <property type="project" value="TreeGrafter"/>
</dbReference>
<organism evidence="4">
    <name type="scientific">Salix viminalis</name>
    <name type="common">Common osier</name>
    <name type="synonym">Basket willow</name>
    <dbReference type="NCBI Taxonomy" id="40686"/>
    <lineage>
        <taxon>Eukaryota</taxon>
        <taxon>Viridiplantae</taxon>
        <taxon>Streptophyta</taxon>
        <taxon>Embryophyta</taxon>
        <taxon>Tracheophyta</taxon>
        <taxon>Spermatophyta</taxon>
        <taxon>Magnoliopsida</taxon>
        <taxon>eudicotyledons</taxon>
        <taxon>Gunneridae</taxon>
        <taxon>Pentapetalae</taxon>
        <taxon>rosids</taxon>
        <taxon>fabids</taxon>
        <taxon>Malpighiales</taxon>
        <taxon>Salicaceae</taxon>
        <taxon>Saliceae</taxon>
        <taxon>Salix</taxon>
    </lineage>
</organism>
<evidence type="ECO:0000313" key="4">
    <source>
        <dbReference type="EMBL" id="VFU38437.1"/>
    </source>
</evidence>